<evidence type="ECO:0000256" key="1">
    <source>
        <dbReference type="SAM" id="Phobius"/>
    </source>
</evidence>
<protein>
    <recommendedName>
        <fullName evidence="4">Immunity protein</fullName>
    </recommendedName>
</protein>
<proteinExistence type="predicted"/>
<accession>B4S9H0</accession>
<evidence type="ECO:0000313" key="2">
    <source>
        <dbReference type="EMBL" id="ACF46640.1"/>
    </source>
</evidence>
<keyword evidence="1" id="KW-0812">Transmembrane</keyword>
<dbReference type="EMBL" id="CP001108">
    <property type="protein sequence ID" value="ACF46640.1"/>
    <property type="molecule type" value="Genomic_DNA"/>
</dbReference>
<dbReference type="Pfam" id="PF14373">
    <property type="entry name" value="Imm_superinfect"/>
    <property type="match status" value="1"/>
</dbReference>
<keyword evidence="1" id="KW-1133">Transmembrane helix</keyword>
<sequence length="68" mass="7743">MTENTGLLLVIISIMATYFLPTIIGFLRKQNNKTAILVLNLFLGWTFLGWVVSLVWAFKKSDIVIVQE</sequence>
<keyword evidence="3" id="KW-1185">Reference proteome</keyword>
<reference evidence="2" key="1">
    <citation type="submission" date="2008-06" db="EMBL/GenBank/DDBJ databases">
        <title>Complete sequence of chromosome of Prosthecochloris aestuarii DSM 271.</title>
        <authorList>
            <consortium name="US DOE Joint Genome Institute"/>
            <person name="Lucas S."/>
            <person name="Copeland A."/>
            <person name="Lapidus A."/>
            <person name="Glavina del Rio T."/>
            <person name="Dalin E."/>
            <person name="Tice H."/>
            <person name="Bruce D."/>
            <person name="Goodwin L."/>
            <person name="Pitluck S."/>
            <person name="Schmutz J."/>
            <person name="Larimer F."/>
            <person name="Land M."/>
            <person name="Hauser L."/>
            <person name="Kyrpides N."/>
            <person name="Anderson I."/>
            <person name="Liu Z."/>
            <person name="Li T."/>
            <person name="Zhao F."/>
            <person name="Overmann J."/>
            <person name="Bryant D.A."/>
            <person name="Richardson P."/>
        </authorList>
    </citation>
    <scope>NUCLEOTIDE SEQUENCE [LARGE SCALE GENOMIC DNA]</scope>
    <source>
        <strain evidence="2">DSM 271</strain>
    </source>
</reference>
<dbReference type="STRING" id="290512.Paes_1622"/>
<gene>
    <name evidence="2" type="ordered locus">Paes_1622</name>
</gene>
<dbReference type="Proteomes" id="UP000002725">
    <property type="component" value="Chromosome"/>
</dbReference>
<feature type="transmembrane region" description="Helical" evidence="1">
    <location>
        <begin position="6"/>
        <end position="27"/>
    </location>
</feature>
<dbReference type="KEGG" id="paa:Paes_1622"/>
<evidence type="ECO:0000313" key="3">
    <source>
        <dbReference type="Proteomes" id="UP000002725"/>
    </source>
</evidence>
<organism evidence="2 3">
    <name type="scientific">Prosthecochloris aestuarii (strain DSM 271 / SK 413)</name>
    <dbReference type="NCBI Taxonomy" id="290512"/>
    <lineage>
        <taxon>Bacteria</taxon>
        <taxon>Pseudomonadati</taxon>
        <taxon>Chlorobiota</taxon>
        <taxon>Chlorobiia</taxon>
        <taxon>Chlorobiales</taxon>
        <taxon>Chlorobiaceae</taxon>
        <taxon>Prosthecochloris</taxon>
    </lineage>
</organism>
<dbReference type="InterPro" id="IPR016410">
    <property type="entry name" value="Phage_imm"/>
</dbReference>
<dbReference type="HOGENOM" id="CLU_200918_1_0_10"/>
<keyword evidence="1" id="KW-0472">Membrane</keyword>
<feature type="transmembrane region" description="Helical" evidence="1">
    <location>
        <begin position="34"/>
        <end position="58"/>
    </location>
</feature>
<dbReference type="AlphaFoldDB" id="B4S9H0"/>
<evidence type="ECO:0008006" key="4">
    <source>
        <dbReference type="Google" id="ProtNLM"/>
    </source>
</evidence>
<name>B4S9H0_PROA2</name>